<dbReference type="GO" id="GO:0090575">
    <property type="term" value="C:RNA polymerase II transcription regulator complex"/>
    <property type="evidence" value="ECO:0007669"/>
    <property type="project" value="TreeGrafter"/>
</dbReference>
<keyword evidence="9" id="KW-1185">Reference proteome</keyword>
<dbReference type="PANTHER" id="PTHR10328:SF3">
    <property type="entry name" value="PROTEIN MAX"/>
    <property type="match status" value="1"/>
</dbReference>
<dbReference type="Gene3D" id="4.10.280.10">
    <property type="entry name" value="Helix-loop-helix DNA-binding domain"/>
    <property type="match status" value="1"/>
</dbReference>
<evidence type="ECO:0000256" key="1">
    <source>
        <dbReference type="ARBA" id="ARBA00023015"/>
    </source>
</evidence>
<dbReference type="Proteomes" id="UP000094336">
    <property type="component" value="Unassembled WGS sequence"/>
</dbReference>
<keyword evidence="5" id="KW-0539">Nucleus</keyword>
<evidence type="ECO:0000313" key="8">
    <source>
        <dbReference type="EMBL" id="ODQ82575.1"/>
    </source>
</evidence>
<keyword evidence="3" id="KW-0010">Activator</keyword>
<evidence type="ECO:0000259" key="7">
    <source>
        <dbReference type="PROSITE" id="PS50888"/>
    </source>
</evidence>
<dbReference type="GO" id="GO:0046983">
    <property type="term" value="F:protein dimerization activity"/>
    <property type="evidence" value="ECO:0007669"/>
    <property type="project" value="InterPro"/>
</dbReference>
<dbReference type="Pfam" id="PF23181">
    <property type="entry name" value="bHLH_INO4"/>
    <property type="match status" value="1"/>
</dbReference>
<dbReference type="GO" id="GO:0003700">
    <property type="term" value="F:DNA-binding transcription factor activity"/>
    <property type="evidence" value="ECO:0007669"/>
    <property type="project" value="TreeGrafter"/>
</dbReference>
<feature type="region of interest" description="Disordered" evidence="6">
    <location>
        <begin position="1"/>
        <end position="40"/>
    </location>
</feature>
<name>A0A1E3QY63_9ASCO</name>
<dbReference type="PROSITE" id="PS50888">
    <property type="entry name" value="BHLH"/>
    <property type="match status" value="1"/>
</dbReference>
<accession>A0A1E3QY63</accession>
<reference evidence="9" key="1">
    <citation type="submission" date="2016-05" db="EMBL/GenBank/DDBJ databases">
        <title>Comparative genomics of biotechnologically important yeasts.</title>
        <authorList>
            <consortium name="DOE Joint Genome Institute"/>
            <person name="Riley R."/>
            <person name="Haridas S."/>
            <person name="Wolfe K.H."/>
            <person name="Lopes M.R."/>
            <person name="Hittinger C.T."/>
            <person name="Goker M."/>
            <person name="Salamov A."/>
            <person name="Wisecaver J."/>
            <person name="Long T.M."/>
            <person name="Aerts A.L."/>
            <person name="Barry K."/>
            <person name="Choi C."/>
            <person name="Clum A."/>
            <person name="Coughlan A.Y."/>
            <person name="Deshpande S."/>
            <person name="Douglass A.P."/>
            <person name="Hanson S.J."/>
            <person name="Klenk H.-P."/>
            <person name="Labutti K."/>
            <person name="Lapidus A."/>
            <person name="Lindquist E."/>
            <person name="Lipzen A."/>
            <person name="Meier-Kolthoff J.P."/>
            <person name="Ohm R.A."/>
            <person name="Otillar R.P."/>
            <person name="Pangilinan J."/>
            <person name="Peng Y."/>
            <person name="Rokas A."/>
            <person name="Rosa C.A."/>
            <person name="Scheuner C."/>
            <person name="Sibirny A.A."/>
            <person name="Slot J.C."/>
            <person name="Stielow J.B."/>
            <person name="Sun H."/>
            <person name="Kurtzman C.P."/>
            <person name="Blackwell M."/>
            <person name="Grigoriev I.V."/>
            <person name="Jeffries T.W."/>
        </authorList>
    </citation>
    <scope>NUCLEOTIDE SEQUENCE [LARGE SCALE GENOMIC DNA]</scope>
    <source>
        <strain evidence="9">NRRL Y-12698</strain>
    </source>
</reference>
<proteinExistence type="predicted"/>
<feature type="domain" description="BHLH" evidence="7">
    <location>
        <begin position="30"/>
        <end position="82"/>
    </location>
</feature>
<organism evidence="8 9">
    <name type="scientific">Babjeviella inositovora NRRL Y-12698</name>
    <dbReference type="NCBI Taxonomy" id="984486"/>
    <lineage>
        <taxon>Eukaryota</taxon>
        <taxon>Fungi</taxon>
        <taxon>Dikarya</taxon>
        <taxon>Ascomycota</taxon>
        <taxon>Saccharomycotina</taxon>
        <taxon>Pichiomycetes</taxon>
        <taxon>Serinales incertae sedis</taxon>
        <taxon>Babjeviella</taxon>
    </lineage>
</organism>
<dbReference type="GeneID" id="30145337"/>
<evidence type="ECO:0000256" key="5">
    <source>
        <dbReference type="ARBA" id="ARBA00023242"/>
    </source>
</evidence>
<dbReference type="PANTHER" id="PTHR10328">
    <property type="entry name" value="PROTEIN MAX MYC-ASSOCIATED FACTOR X"/>
    <property type="match status" value="1"/>
</dbReference>
<evidence type="ECO:0000256" key="3">
    <source>
        <dbReference type="ARBA" id="ARBA00023159"/>
    </source>
</evidence>
<gene>
    <name evidence="8" type="ORF">BABINDRAFT_159134</name>
</gene>
<dbReference type="GO" id="GO:0045944">
    <property type="term" value="P:positive regulation of transcription by RNA polymerase II"/>
    <property type="evidence" value="ECO:0007669"/>
    <property type="project" value="TreeGrafter"/>
</dbReference>
<dbReference type="OrthoDB" id="5778525at2759"/>
<dbReference type="SMART" id="SM00353">
    <property type="entry name" value="HLH"/>
    <property type="match status" value="1"/>
</dbReference>
<evidence type="ECO:0000256" key="2">
    <source>
        <dbReference type="ARBA" id="ARBA00023125"/>
    </source>
</evidence>
<evidence type="ECO:0000256" key="4">
    <source>
        <dbReference type="ARBA" id="ARBA00023163"/>
    </source>
</evidence>
<dbReference type="EMBL" id="KV454426">
    <property type="protein sequence ID" value="ODQ82575.1"/>
    <property type="molecule type" value="Genomic_DNA"/>
</dbReference>
<dbReference type="GO" id="GO:0003677">
    <property type="term" value="F:DNA binding"/>
    <property type="evidence" value="ECO:0007669"/>
    <property type="project" value="UniProtKB-KW"/>
</dbReference>
<keyword evidence="1" id="KW-0805">Transcription regulation</keyword>
<dbReference type="RefSeq" id="XP_018987903.1">
    <property type="nucleotide sequence ID" value="XM_019127484.1"/>
</dbReference>
<protein>
    <recommendedName>
        <fullName evidence="7">BHLH domain-containing protein</fullName>
    </recommendedName>
</protein>
<dbReference type="InterPro" id="IPR057072">
    <property type="entry name" value="bHLH_INO4"/>
</dbReference>
<dbReference type="InterPro" id="IPR036638">
    <property type="entry name" value="HLH_DNA-bd_sf"/>
</dbReference>
<dbReference type="SUPFAM" id="SSF47459">
    <property type="entry name" value="HLH, helix-loop-helix DNA-binding domain"/>
    <property type="match status" value="1"/>
</dbReference>
<keyword evidence="4" id="KW-0804">Transcription</keyword>
<evidence type="ECO:0000256" key="6">
    <source>
        <dbReference type="SAM" id="MobiDB-lite"/>
    </source>
</evidence>
<dbReference type="STRING" id="984486.A0A1E3QY63"/>
<dbReference type="InterPro" id="IPR011598">
    <property type="entry name" value="bHLH_dom"/>
</dbReference>
<dbReference type="AlphaFoldDB" id="A0A1E3QY63"/>
<keyword evidence="2" id="KW-0238">DNA-binding</keyword>
<sequence>MSALPPLNVAVPANESKSSTSNSSFLTAAEKKAHHIASEKKRREQIRLAFDKIVAVVPDLSSQEARSELSILTKSTNYIDSLRKENHKLLEVYKNKKGHITNEDVINRIKEKGGFLGEDLASIKDESASP</sequence>
<evidence type="ECO:0000313" key="9">
    <source>
        <dbReference type="Proteomes" id="UP000094336"/>
    </source>
</evidence>